<dbReference type="PANTHER" id="PTHR41913">
    <property type="entry name" value="DUF1684 DOMAIN-CONTAINING PROTEIN"/>
    <property type="match status" value="1"/>
</dbReference>
<evidence type="ECO:0000313" key="2">
    <source>
        <dbReference type="Proteomes" id="UP001597110"/>
    </source>
</evidence>
<dbReference type="RefSeq" id="WP_386825065.1">
    <property type="nucleotide sequence ID" value="NZ_JBHTIF010000003.1"/>
</dbReference>
<protein>
    <submittedName>
        <fullName evidence="1">DUF1684 domain-containing protein</fullName>
    </submittedName>
</protein>
<proteinExistence type="predicted"/>
<evidence type="ECO:0000313" key="1">
    <source>
        <dbReference type="EMBL" id="MFD0726849.1"/>
    </source>
</evidence>
<keyword evidence="2" id="KW-1185">Reference proteome</keyword>
<organism evidence="1 2">
    <name type="scientific">Lysobacter brunescens</name>
    <dbReference type="NCBI Taxonomy" id="262323"/>
    <lineage>
        <taxon>Bacteria</taxon>
        <taxon>Pseudomonadati</taxon>
        <taxon>Pseudomonadota</taxon>
        <taxon>Gammaproteobacteria</taxon>
        <taxon>Lysobacterales</taxon>
        <taxon>Lysobacteraceae</taxon>
        <taxon>Lysobacter</taxon>
    </lineage>
</organism>
<dbReference type="Proteomes" id="UP001597110">
    <property type="component" value="Unassembled WGS sequence"/>
</dbReference>
<comment type="caution">
    <text evidence="1">The sequence shown here is derived from an EMBL/GenBank/DDBJ whole genome shotgun (WGS) entry which is preliminary data.</text>
</comment>
<dbReference type="EMBL" id="JBHTIF010000003">
    <property type="protein sequence ID" value="MFD0726849.1"/>
    <property type="molecule type" value="Genomic_DNA"/>
</dbReference>
<name>A0ABW2YEH2_9GAMM</name>
<reference evidence="2" key="1">
    <citation type="journal article" date="2019" name="Int. J. Syst. Evol. Microbiol.">
        <title>The Global Catalogue of Microorganisms (GCM) 10K type strain sequencing project: providing services to taxonomists for standard genome sequencing and annotation.</title>
        <authorList>
            <consortium name="The Broad Institute Genomics Platform"/>
            <consortium name="The Broad Institute Genome Sequencing Center for Infectious Disease"/>
            <person name="Wu L."/>
            <person name="Ma J."/>
        </authorList>
    </citation>
    <scope>NUCLEOTIDE SEQUENCE [LARGE SCALE GENOMIC DNA]</scope>
    <source>
        <strain evidence="2">CCUG 55585</strain>
    </source>
</reference>
<sequence length="320" mass="35217">MPVLRDRTFCNVVHLAGIGLMLALLSGCGGDAPAAKTPMSEEEARYLSDENLWRVQREEQLVRPDGWTSLIALHFLTLQSHYIGSSARSGMRIPLGPDSLGMIQRSGDRVFFVPESGLSLTVDGEPLKGRVELKDDSAGAPTVIGFDEGKGRLNLITRGGRQAVRVRHEDAPTRKNFTPIEFWKPDPGWRVQARFVPHPPGKTLEIGTIIGTSEAMPNPGVFEFQRDGKTYRIEALDQGETTLQLIIADRTSGHESYGAGRYLDVARPGPDGKAVIDFNRAYNPPCAFTQFATCPLPPRENRLDLAITAGEKRYPPKKKA</sequence>
<dbReference type="PANTHER" id="PTHR41913:SF1">
    <property type="entry name" value="DUF1684 DOMAIN-CONTAINING PROTEIN"/>
    <property type="match status" value="1"/>
</dbReference>
<accession>A0ABW2YEH2</accession>
<gene>
    <name evidence="1" type="ORF">ACFQ0E_14725</name>
</gene>
<dbReference type="InterPro" id="IPR012467">
    <property type="entry name" value="DUF1684"/>
</dbReference>
<dbReference type="Pfam" id="PF07920">
    <property type="entry name" value="DUF1684"/>
    <property type="match status" value="1"/>
</dbReference>
<dbReference type="PROSITE" id="PS51257">
    <property type="entry name" value="PROKAR_LIPOPROTEIN"/>
    <property type="match status" value="1"/>
</dbReference>